<dbReference type="InterPro" id="IPR004700">
    <property type="entry name" value="PTS_IIC_man"/>
</dbReference>
<keyword evidence="4 10" id="KW-0762">Sugar transport</keyword>
<dbReference type="KEGG" id="ehn:H9Q80_04185"/>
<dbReference type="EMBL" id="CP060636">
    <property type="protein sequence ID" value="QNM13156.1"/>
    <property type="molecule type" value="Genomic_DNA"/>
</dbReference>
<evidence type="ECO:0000313" key="10">
    <source>
        <dbReference type="EMBL" id="QNM13156.1"/>
    </source>
</evidence>
<evidence type="ECO:0000256" key="1">
    <source>
        <dbReference type="ARBA" id="ARBA00004651"/>
    </source>
</evidence>
<proteinExistence type="predicted"/>
<sequence>MSLFQCFIISLIAVASQLDSRILGRTNLERPLITCTLVGLFLGDLSTGLLVGAQMEMITLGMIAVGAVSGANMNLGAIIGCALVIQTGATVETALTIAVPVTIIRNLLWNLGHIIRVQLAHMCDKDVDEGKFEAAKRVNYLWGPLQYALLPAFIPCFIALYYGESFVNMVVTYIPDWINTGITLGANLISFYGFALLLTTMINKKNAIFFFIGFAIAAYSGLDLTAMAMISILTAVLLYMLRYQDKKQTSTVSAVDALEDLDN</sequence>
<dbReference type="PANTHER" id="PTHR32502">
    <property type="entry name" value="N-ACETYLGALACTOSAMINE PERMEASE II COMPONENT-RELATED"/>
    <property type="match status" value="1"/>
</dbReference>
<keyword evidence="7 9" id="KW-1133">Transmembrane helix</keyword>
<evidence type="ECO:0000256" key="3">
    <source>
        <dbReference type="ARBA" id="ARBA00022475"/>
    </source>
</evidence>
<dbReference type="GO" id="GO:0009401">
    <property type="term" value="P:phosphoenolpyruvate-dependent sugar phosphotransferase system"/>
    <property type="evidence" value="ECO:0007669"/>
    <property type="project" value="UniProtKB-KW"/>
</dbReference>
<evidence type="ECO:0000256" key="2">
    <source>
        <dbReference type="ARBA" id="ARBA00022448"/>
    </source>
</evidence>
<dbReference type="PANTHER" id="PTHR32502:SF8">
    <property type="entry name" value="N-ACETYLGALACTOSAMINE PERMEASE IIC COMPONENT 1"/>
    <property type="match status" value="1"/>
</dbReference>
<dbReference type="Proteomes" id="UP000515856">
    <property type="component" value="Chromosome"/>
</dbReference>
<keyword evidence="8 9" id="KW-0472">Membrane</keyword>
<dbReference type="AlphaFoldDB" id="A0A7G9GQS4"/>
<name>A0A7G9GQS4_9FIRM</name>
<evidence type="ECO:0000256" key="7">
    <source>
        <dbReference type="ARBA" id="ARBA00022989"/>
    </source>
</evidence>
<keyword evidence="6 9" id="KW-0812">Transmembrane</keyword>
<feature type="transmembrane region" description="Helical" evidence="9">
    <location>
        <begin position="63"/>
        <end position="85"/>
    </location>
</feature>
<protein>
    <submittedName>
        <fullName evidence="10">PTS sugar transporter subunit IIC</fullName>
    </submittedName>
</protein>
<feature type="transmembrane region" description="Helical" evidence="9">
    <location>
        <begin position="184"/>
        <end position="202"/>
    </location>
</feature>
<reference evidence="10 11" key="1">
    <citation type="submission" date="2020-08" db="EMBL/GenBank/DDBJ databases">
        <authorList>
            <person name="Liu C."/>
            <person name="Sun Q."/>
        </authorList>
    </citation>
    <scope>NUCLEOTIDE SEQUENCE [LARGE SCALE GENOMIC DNA]</scope>
    <source>
        <strain evidence="10 11">NSJ-61</strain>
    </source>
</reference>
<comment type="subcellular location">
    <subcellularLocation>
        <location evidence="1">Cell membrane</location>
        <topology evidence="1">Multi-pass membrane protein</topology>
    </subcellularLocation>
</comment>
<keyword evidence="3" id="KW-1003">Cell membrane</keyword>
<gene>
    <name evidence="10" type="ORF">H9Q80_04185</name>
</gene>
<feature type="transmembrane region" description="Helical" evidence="9">
    <location>
        <begin position="208"/>
        <end position="241"/>
    </location>
</feature>
<organism evidence="10 11">
    <name type="scientific">[Eubacterium] hominis</name>
    <dbReference type="NCBI Taxonomy" id="2764325"/>
    <lineage>
        <taxon>Bacteria</taxon>
        <taxon>Bacillati</taxon>
        <taxon>Bacillota</taxon>
        <taxon>Erysipelotrichia</taxon>
        <taxon>Erysipelotrichales</taxon>
        <taxon>Erysipelotrichaceae</taxon>
        <taxon>Amedibacillus</taxon>
    </lineage>
</organism>
<dbReference type="PROSITE" id="PS51106">
    <property type="entry name" value="PTS_EIIC_TYPE_4"/>
    <property type="match status" value="1"/>
</dbReference>
<evidence type="ECO:0000256" key="8">
    <source>
        <dbReference type="ARBA" id="ARBA00023136"/>
    </source>
</evidence>
<evidence type="ECO:0000256" key="9">
    <source>
        <dbReference type="SAM" id="Phobius"/>
    </source>
</evidence>
<dbReference type="GO" id="GO:0005886">
    <property type="term" value="C:plasma membrane"/>
    <property type="evidence" value="ECO:0007669"/>
    <property type="project" value="UniProtKB-SubCell"/>
</dbReference>
<keyword evidence="11" id="KW-1185">Reference proteome</keyword>
<accession>A0A7G9GQS4</accession>
<dbReference type="InterPro" id="IPR050303">
    <property type="entry name" value="GatZ_KbaZ_carbometab"/>
</dbReference>
<feature type="transmembrane region" description="Helical" evidence="9">
    <location>
        <begin position="31"/>
        <end position="51"/>
    </location>
</feature>
<dbReference type="Pfam" id="PF03609">
    <property type="entry name" value="EII-Sor"/>
    <property type="match status" value="1"/>
</dbReference>
<evidence type="ECO:0000256" key="5">
    <source>
        <dbReference type="ARBA" id="ARBA00022683"/>
    </source>
</evidence>
<evidence type="ECO:0000313" key="11">
    <source>
        <dbReference type="Proteomes" id="UP000515856"/>
    </source>
</evidence>
<evidence type="ECO:0000256" key="6">
    <source>
        <dbReference type="ARBA" id="ARBA00022692"/>
    </source>
</evidence>
<feature type="transmembrane region" description="Helical" evidence="9">
    <location>
        <begin position="145"/>
        <end position="163"/>
    </location>
</feature>
<dbReference type="RefSeq" id="WP_178760219.1">
    <property type="nucleotide sequence ID" value="NZ_CP060636.1"/>
</dbReference>
<keyword evidence="2" id="KW-0813">Transport</keyword>
<evidence type="ECO:0000256" key="4">
    <source>
        <dbReference type="ARBA" id="ARBA00022597"/>
    </source>
</evidence>
<keyword evidence="5" id="KW-0598">Phosphotransferase system</keyword>